<evidence type="ECO:0000256" key="1">
    <source>
        <dbReference type="ARBA" id="ARBA00007125"/>
    </source>
</evidence>
<gene>
    <name evidence="3" type="ORF">B2M26_09300</name>
</gene>
<dbReference type="PANTHER" id="PTHR30005:SF0">
    <property type="entry name" value="RETROGRADE REGULATION PROTEIN 2"/>
    <property type="match status" value="1"/>
</dbReference>
<evidence type="ECO:0000259" key="2">
    <source>
        <dbReference type="SMART" id="SM00471"/>
    </source>
</evidence>
<sequence>MKDPTSVALSLAKYKHDALRAMNHFQTDRAHCMRVASFAQTLYLGMRGEAAQQAAQLTLELAGYLHDVGHSINSRNHHKHSRYIVRHARETATWDATLKEDVATLCFYHRRSVKPSGIDKIGRARDLLACCACLRVADGLDRSHLGTAVLHEIKRTSREVTLVVSGLSPDDVDHLLKKKADFWQIAFAQKLTLHLRDAT</sequence>
<comment type="similarity">
    <text evidence="1">Belongs to the GppA/Ppx family.</text>
</comment>
<dbReference type="InterPro" id="IPR048950">
    <property type="entry name" value="Ppx_GppA_C"/>
</dbReference>
<dbReference type="PANTHER" id="PTHR30005">
    <property type="entry name" value="EXOPOLYPHOSPHATASE"/>
    <property type="match status" value="1"/>
</dbReference>
<dbReference type="Gene3D" id="1.10.3210.10">
    <property type="entry name" value="Hypothetical protein af1432"/>
    <property type="match status" value="1"/>
</dbReference>
<accession>A0A1V4ESF7</accession>
<feature type="domain" description="HD/PDEase" evidence="2">
    <location>
        <begin position="24"/>
        <end position="147"/>
    </location>
</feature>
<dbReference type="SMART" id="SM00471">
    <property type="entry name" value="HDc"/>
    <property type="match status" value="1"/>
</dbReference>
<reference evidence="3 4" key="1">
    <citation type="submission" date="2017-02" db="EMBL/GenBank/DDBJ databases">
        <title>Draft genome of Acidibacillus ferrooxidans Huett2.</title>
        <authorList>
            <person name="Schopf S."/>
        </authorList>
    </citation>
    <scope>NUCLEOTIDE SEQUENCE [LARGE SCALE GENOMIC DNA]</scope>
    <source>
        <strain evidence="3 4">Huett2</strain>
    </source>
</reference>
<dbReference type="CDD" id="cd00077">
    <property type="entry name" value="HDc"/>
    <property type="match status" value="1"/>
</dbReference>
<dbReference type="InterPro" id="IPR050273">
    <property type="entry name" value="GppA/Ppx_hydrolase"/>
</dbReference>
<dbReference type="AlphaFoldDB" id="A0A1V4ESF7"/>
<comment type="caution">
    <text evidence="3">The sequence shown here is derived from an EMBL/GenBank/DDBJ whole genome shotgun (WGS) entry which is preliminary data.</text>
</comment>
<dbReference type="EMBL" id="MWPS01000026">
    <property type="protein sequence ID" value="OPG15802.1"/>
    <property type="molecule type" value="Genomic_DNA"/>
</dbReference>
<dbReference type="Proteomes" id="UP000190229">
    <property type="component" value="Unassembled WGS sequence"/>
</dbReference>
<dbReference type="RefSeq" id="WP_079290844.1">
    <property type="nucleotide sequence ID" value="NZ_MWPS01000026.1"/>
</dbReference>
<protein>
    <recommendedName>
        <fullName evidence="2">HD/PDEase domain-containing protein</fullName>
    </recommendedName>
</protein>
<evidence type="ECO:0000313" key="3">
    <source>
        <dbReference type="EMBL" id="OPG15802.1"/>
    </source>
</evidence>
<dbReference type="SUPFAM" id="SSF109604">
    <property type="entry name" value="HD-domain/PDEase-like"/>
    <property type="match status" value="1"/>
</dbReference>
<dbReference type="GO" id="GO:0016462">
    <property type="term" value="F:pyrophosphatase activity"/>
    <property type="evidence" value="ECO:0007669"/>
    <property type="project" value="TreeGrafter"/>
</dbReference>
<keyword evidence="4" id="KW-1185">Reference proteome</keyword>
<dbReference type="InterPro" id="IPR003607">
    <property type="entry name" value="HD/PDEase_dom"/>
</dbReference>
<dbReference type="Pfam" id="PF21447">
    <property type="entry name" value="Ppx-GppA_III"/>
    <property type="match status" value="1"/>
</dbReference>
<proteinExistence type="inferred from homology"/>
<evidence type="ECO:0000313" key="4">
    <source>
        <dbReference type="Proteomes" id="UP000190229"/>
    </source>
</evidence>
<organism evidence="3 4">
    <name type="scientific">Ferroacidibacillus organovorans</name>
    <dbReference type="NCBI Taxonomy" id="1765683"/>
    <lineage>
        <taxon>Bacteria</taxon>
        <taxon>Bacillati</taxon>
        <taxon>Bacillota</taxon>
        <taxon>Bacilli</taxon>
        <taxon>Bacillales</taxon>
        <taxon>Alicyclobacillaceae</taxon>
        <taxon>Ferroacidibacillus</taxon>
    </lineage>
</organism>
<name>A0A1V4ESF7_9BACL</name>